<feature type="transmembrane region" description="Helical" evidence="1">
    <location>
        <begin position="18"/>
        <end position="38"/>
    </location>
</feature>
<dbReference type="GO" id="GO:0016747">
    <property type="term" value="F:acyltransferase activity, transferring groups other than amino-acyl groups"/>
    <property type="evidence" value="ECO:0007669"/>
    <property type="project" value="InterPro"/>
</dbReference>
<dbReference type="EMBL" id="JAEHOH010000007">
    <property type="protein sequence ID" value="MBK0418628.1"/>
    <property type="molecule type" value="Genomic_DNA"/>
</dbReference>
<feature type="transmembrane region" description="Helical" evidence="1">
    <location>
        <begin position="221"/>
        <end position="248"/>
    </location>
</feature>
<organism evidence="3 4">
    <name type="scientific">Leucobacter chromiisoli</name>
    <dbReference type="NCBI Taxonomy" id="2796471"/>
    <lineage>
        <taxon>Bacteria</taxon>
        <taxon>Bacillati</taxon>
        <taxon>Actinomycetota</taxon>
        <taxon>Actinomycetes</taxon>
        <taxon>Micrococcales</taxon>
        <taxon>Microbacteriaceae</taxon>
        <taxon>Leucobacter</taxon>
    </lineage>
</organism>
<dbReference type="PANTHER" id="PTHR37312:SF1">
    <property type="entry name" value="MEMBRANE-BOUND ACYLTRANSFERASE YKRP-RELATED"/>
    <property type="match status" value="1"/>
</dbReference>
<feature type="transmembrane region" description="Helical" evidence="1">
    <location>
        <begin position="298"/>
        <end position="320"/>
    </location>
</feature>
<keyword evidence="1" id="KW-0472">Membrane</keyword>
<dbReference type="AlphaFoldDB" id="A0A934Q6K7"/>
<feature type="transmembrane region" description="Helical" evidence="1">
    <location>
        <begin position="111"/>
        <end position="127"/>
    </location>
</feature>
<feature type="transmembrane region" description="Helical" evidence="1">
    <location>
        <begin position="169"/>
        <end position="188"/>
    </location>
</feature>
<keyword evidence="1" id="KW-1133">Transmembrane helix</keyword>
<comment type="caution">
    <text evidence="3">The sequence shown here is derived from an EMBL/GenBank/DDBJ whole genome shotgun (WGS) entry which is preliminary data.</text>
</comment>
<evidence type="ECO:0000313" key="3">
    <source>
        <dbReference type="EMBL" id="MBK0418628.1"/>
    </source>
</evidence>
<dbReference type="Pfam" id="PF01757">
    <property type="entry name" value="Acyl_transf_3"/>
    <property type="match status" value="1"/>
</dbReference>
<dbReference type="InterPro" id="IPR052734">
    <property type="entry name" value="Nod_factor_acetyltransferase"/>
</dbReference>
<keyword evidence="1" id="KW-0812">Transmembrane</keyword>
<keyword evidence="4" id="KW-1185">Reference proteome</keyword>
<gene>
    <name evidence="3" type="ORF">JD276_06215</name>
</gene>
<reference evidence="3" key="1">
    <citation type="submission" date="2020-12" db="EMBL/GenBank/DDBJ databases">
        <title>Leucobacter sp. CAS1, isolated from Chromium sludge.</title>
        <authorList>
            <person name="Xu Z."/>
        </authorList>
    </citation>
    <scope>NUCLEOTIDE SEQUENCE</scope>
    <source>
        <strain evidence="3">CSA1</strain>
    </source>
</reference>
<evidence type="ECO:0000313" key="4">
    <source>
        <dbReference type="Proteomes" id="UP000608530"/>
    </source>
</evidence>
<feature type="transmembrane region" description="Helical" evidence="1">
    <location>
        <begin position="86"/>
        <end position="104"/>
    </location>
</feature>
<feature type="transmembrane region" description="Helical" evidence="1">
    <location>
        <begin position="260"/>
        <end position="278"/>
    </location>
</feature>
<evidence type="ECO:0000256" key="1">
    <source>
        <dbReference type="SAM" id="Phobius"/>
    </source>
</evidence>
<evidence type="ECO:0000259" key="2">
    <source>
        <dbReference type="Pfam" id="PF01757"/>
    </source>
</evidence>
<name>A0A934Q6K7_9MICO</name>
<sequence>MGHTISTVRMDDALGWGIYTYIYLFHMPAMILLSGVFSRPETTPRAVRSTFQLLITWALWEGLWAVLRFVFEGDDLSSKFLVSPAWSLWFLVSLATMRILLPYFARLRHPLLCSVLLALAAGASPAIGSEFSASRTLCFMPFFVAGWLARDRGWLAGDWFMRPARRTRAIAWGLLGIVALGFVAVPQLREVWRLDSWLRWRDGYAYMLEDAPLGSLEPSTWWGILLTGAGVRLLLLGIAAAMILALLLVTPRRSGVATAWGARTLYIYLLHGPIIWALRESGAVERISALGGAEGSVLGIAVLLGIGAAITVVLSMRWVTKVFHPLVEPRFEPMFARP</sequence>
<feature type="domain" description="Acyltransferase 3" evidence="2">
    <location>
        <begin position="1"/>
        <end position="314"/>
    </location>
</feature>
<protein>
    <submittedName>
        <fullName evidence="3">Acyltransferase family protein</fullName>
    </submittedName>
</protein>
<keyword evidence="3" id="KW-0808">Transferase</keyword>
<proteinExistence type="predicted"/>
<feature type="transmembrane region" description="Helical" evidence="1">
    <location>
        <begin position="133"/>
        <end position="149"/>
    </location>
</feature>
<dbReference type="InterPro" id="IPR002656">
    <property type="entry name" value="Acyl_transf_3_dom"/>
</dbReference>
<feature type="transmembrane region" description="Helical" evidence="1">
    <location>
        <begin position="50"/>
        <end position="71"/>
    </location>
</feature>
<dbReference type="PANTHER" id="PTHR37312">
    <property type="entry name" value="MEMBRANE-BOUND ACYLTRANSFERASE YKRP-RELATED"/>
    <property type="match status" value="1"/>
</dbReference>
<keyword evidence="3" id="KW-0012">Acyltransferase</keyword>
<dbReference type="Proteomes" id="UP000608530">
    <property type="component" value="Unassembled WGS sequence"/>
</dbReference>
<accession>A0A934Q6K7</accession>